<evidence type="ECO:0000256" key="1">
    <source>
        <dbReference type="SAM" id="MobiDB-lite"/>
    </source>
</evidence>
<organism evidence="2 3">
    <name type="scientific">Polytolypa hystricis (strain UAMH7299)</name>
    <dbReference type="NCBI Taxonomy" id="1447883"/>
    <lineage>
        <taxon>Eukaryota</taxon>
        <taxon>Fungi</taxon>
        <taxon>Dikarya</taxon>
        <taxon>Ascomycota</taxon>
        <taxon>Pezizomycotina</taxon>
        <taxon>Eurotiomycetes</taxon>
        <taxon>Eurotiomycetidae</taxon>
        <taxon>Onygenales</taxon>
        <taxon>Onygenales incertae sedis</taxon>
        <taxon>Polytolypa</taxon>
    </lineage>
</organism>
<comment type="caution">
    <text evidence="2">The sequence shown here is derived from an EMBL/GenBank/DDBJ whole genome shotgun (WGS) entry which is preliminary data.</text>
</comment>
<protein>
    <submittedName>
        <fullName evidence="2">Uncharacterized protein</fullName>
    </submittedName>
</protein>
<feature type="region of interest" description="Disordered" evidence="1">
    <location>
        <begin position="1"/>
        <end position="20"/>
    </location>
</feature>
<accession>A0A2B7YCF9</accession>
<feature type="compositionally biased region" description="Basic residues" evidence="1">
    <location>
        <begin position="7"/>
        <end position="20"/>
    </location>
</feature>
<dbReference type="Proteomes" id="UP000224634">
    <property type="component" value="Unassembled WGS sequence"/>
</dbReference>
<name>A0A2B7YCF9_POLH7</name>
<gene>
    <name evidence="2" type="ORF">AJ80_04187</name>
</gene>
<reference evidence="2 3" key="1">
    <citation type="submission" date="2017-10" db="EMBL/GenBank/DDBJ databases">
        <title>Comparative genomics in systemic dimorphic fungi from Ajellomycetaceae.</title>
        <authorList>
            <person name="Munoz J.F."/>
            <person name="Mcewen J.G."/>
            <person name="Clay O.K."/>
            <person name="Cuomo C.A."/>
        </authorList>
    </citation>
    <scope>NUCLEOTIDE SEQUENCE [LARGE SCALE GENOMIC DNA]</scope>
    <source>
        <strain evidence="2 3">UAMH7299</strain>
    </source>
</reference>
<evidence type="ECO:0000313" key="2">
    <source>
        <dbReference type="EMBL" id="PGH19216.1"/>
    </source>
</evidence>
<sequence>MPSKPLSTKRKARTGAHSRSKLVPSRVQICTIDTDDTALVLARDGVVQVLCIQEFSLPLWEVAIVRHLARMTLGLGNTPTWQSRVRLQVAELQLAAHVTEAENST</sequence>
<dbReference type="AlphaFoldDB" id="A0A2B7YCF9"/>
<evidence type="ECO:0000313" key="3">
    <source>
        <dbReference type="Proteomes" id="UP000224634"/>
    </source>
</evidence>
<proteinExistence type="predicted"/>
<dbReference type="EMBL" id="PDNA01000051">
    <property type="protein sequence ID" value="PGH19216.1"/>
    <property type="molecule type" value="Genomic_DNA"/>
</dbReference>
<keyword evidence="3" id="KW-1185">Reference proteome</keyword>